<dbReference type="Pfam" id="PF12796">
    <property type="entry name" value="Ank_2"/>
    <property type="match status" value="3"/>
</dbReference>
<dbReference type="Pfam" id="PF13637">
    <property type="entry name" value="Ank_4"/>
    <property type="match status" value="2"/>
</dbReference>
<comment type="caution">
    <text evidence="5">The sequence shown here is derived from an EMBL/GenBank/DDBJ whole genome shotgun (WGS) entry which is preliminary data.</text>
</comment>
<feature type="region of interest" description="Disordered" evidence="4">
    <location>
        <begin position="456"/>
        <end position="484"/>
    </location>
</feature>
<evidence type="ECO:0008006" key="7">
    <source>
        <dbReference type="Google" id="ProtNLM"/>
    </source>
</evidence>
<keyword evidence="6" id="KW-1185">Reference proteome</keyword>
<proteinExistence type="predicted"/>
<protein>
    <recommendedName>
        <fullName evidence="7">PARP</fullName>
    </recommendedName>
</protein>
<feature type="compositionally biased region" description="Acidic residues" evidence="4">
    <location>
        <begin position="456"/>
        <end position="466"/>
    </location>
</feature>
<dbReference type="SUPFAM" id="SSF48403">
    <property type="entry name" value="Ankyrin repeat"/>
    <property type="match status" value="3"/>
</dbReference>
<feature type="repeat" description="ANK" evidence="3">
    <location>
        <begin position="493"/>
        <end position="515"/>
    </location>
</feature>
<name>A0ABD6E4N7_9BILA</name>
<reference evidence="5 6" key="1">
    <citation type="submission" date="2024-08" db="EMBL/GenBank/DDBJ databases">
        <title>Gnathostoma spinigerum genome.</title>
        <authorList>
            <person name="Gonzalez-Bertolin B."/>
            <person name="Monzon S."/>
            <person name="Zaballos A."/>
            <person name="Jimenez P."/>
            <person name="Dekumyoy P."/>
            <person name="Varona S."/>
            <person name="Cuesta I."/>
            <person name="Sumanam S."/>
            <person name="Adisakwattana P."/>
            <person name="Gasser R.B."/>
            <person name="Hernandez-Gonzalez A."/>
            <person name="Young N.D."/>
            <person name="Perteguer M.J."/>
        </authorList>
    </citation>
    <scope>NUCLEOTIDE SEQUENCE [LARGE SCALE GENOMIC DNA]</scope>
    <source>
        <strain evidence="5">AL3</strain>
        <tissue evidence="5">Liver</tissue>
    </source>
</reference>
<feature type="repeat" description="ANK" evidence="3">
    <location>
        <begin position="530"/>
        <end position="562"/>
    </location>
</feature>
<accession>A0ABD6E4N7</accession>
<dbReference type="PROSITE" id="PS50297">
    <property type="entry name" value="ANK_REP_REGION"/>
    <property type="match status" value="3"/>
</dbReference>
<evidence type="ECO:0000313" key="5">
    <source>
        <dbReference type="EMBL" id="MFH4974945.1"/>
    </source>
</evidence>
<feature type="region of interest" description="Disordered" evidence="4">
    <location>
        <begin position="75"/>
        <end position="111"/>
    </location>
</feature>
<dbReference type="Gene3D" id="1.25.40.20">
    <property type="entry name" value="Ankyrin repeat-containing domain"/>
    <property type="match status" value="4"/>
</dbReference>
<feature type="repeat" description="ANK" evidence="3">
    <location>
        <begin position="425"/>
        <end position="457"/>
    </location>
</feature>
<dbReference type="SMART" id="SM00248">
    <property type="entry name" value="ANK"/>
    <property type="match status" value="18"/>
</dbReference>
<evidence type="ECO:0000256" key="1">
    <source>
        <dbReference type="ARBA" id="ARBA00022737"/>
    </source>
</evidence>
<feature type="compositionally biased region" description="Basic and acidic residues" evidence="4">
    <location>
        <begin position="467"/>
        <end position="477"/>
    </location>
</feature>
<dbReference type="Proteomes" id="UP001608902">
    <property type="component" value="Unassembled WGS sequence"/>
</dbReference>
<dbReference type="InterPro" id="IPR002110">
    <property type="entry name" value="Ankyrin_rpt"/>
</dbReference>
<evidence type="ECO:0000313" key="6">
    <source>
        <dbReference type="Proteomes" id="UP001608902"/>
    </source>
</evidence>
<feature type="repeat" description="ANK" evidence="3">
    <location>
        <begin position="563"/>
        <end position="595"/>
    </location>
</feature>
<dbReference type="PROSITE" id="PS50088">
    <property type="entry name" value="ANK_REPEAT"/>
    <property type="match status" value="5"/>
</dbReference>
<evidence type="ECO:0000256" key="2">
    <source>
        <dbReference type="ARBA" id="ARBA00023043"/>
    </source>
</evidence>
<dbReference type="PANTHER" id="PTHR24178">
    <property type="entry name" value="MOLTING PROTEIN MLT-4"/>
    <property type="match status" value="1"/>
</dbReference>
<feature type="compositionally biased region" description="Polar residues" evidence="4">
    <location>
        <begin position="92"/>
        <end position="104"/>
    </location>
</feature>
<dbReference type="EMBL" id="JBGFUD010000638">
    <property type="protein sequence ID" value="MFH4974945.1"/>
    <property type="molecule type" value="Genomic_DNA"/>
</dbReference>
<evidence type="ECO:0000256" key="3">
    <source>
        <dbReference type="PROSITE-ProRule" id="PRU00023"/>
    </source>
</evidence>
<organism evidence="5 6">
    <name type="scientific">Gnathostoma spinigerum</name>
    <dbReference type="NCBI Taxonomy" id="75299"/>
    <lineage>
        <taxon>Eukaryota</taxon>
        <taxon>Metazoa</taxon>
        <taxon>Ecdysozoa</taxon>
        <taxon>Nematoda</taxon>
        <taxon>Chromadorea</taxon>
        <taxon>Rhabditida</taxon>
        <taxon>Spirurina</taxon>
        <taxon>Gnathostomatomorpha</taxon>
        <taxon>Gnathostomatoidea</taxon>
        <taxon>Gnathostomatidae</taxon>
        <taxon>Gnathostoma</taxon>
    </lineage>
</organism>
<keyword evidence="1" id="KW-0677">Repeat</keyword>
<dbReference type="PANTHER" id="PTHR24178:SF9">
    <property type="entry name" value="ANK_REP_REGION DOMAIN-CONTAINING PROTEIN"/>
    <property type="match status" value="1"/>
</dbReference>
<dbReference type="InterPro" id="IPR036770">
    <property type="entry name" value="Ankyrin_rpt-contain_sf"/>
</dbReference>
<sequence length="1535" mass="173660">MVRTKQRALAAAVARKNSVLRNASSTAKFATSKSREKTVRPTRRSTRTLKQFKPFTIPLPQSRTSTKQRRILNETPVSKNENKLVAKRGNKRSLQSVNTESKSPASRRRYRNDLLEPRPFVTEYETNPYLYGDKTPEFISIKAYERMTARCICRKDIAELRRVMRDRKKFDSAAIEMPYCHALHRITPMVLAALSGNVNIVDGYIRCCKEIEKEQNTSRAVPERVLLKEVSTGTSNYYMLGRRTARVEMSRGGREGNNALLKYDVSILRDDNEYDTLVENNVSLPILERIVKYREDTDILSCHVYSAVRYGNRKLAGEIARKYAKYGFNELHIQTLLNDNQPLTRILPISVLKRASYNRYITPLHTAAINPNPAYLKALMAIDLSYNVPDLDNWYTIHYAAVCEGPGPLKLLLDRRTSFTLQNKVRDTPLHCAARVGRVENVKLLIEAIKQMDEETDDVDAIEEESEHTAGGDEPATKKKKKLKSPLNIAGRRGWTPLHYAVSEDREEVVRLLLNEESVTVDSQSTALTMKITPLMLACQRGYKKVAEMLIKAGAVINKGDKMNRTPLIHAVMNGQIHVVSMLLRRGADVTLTDSSDNAPVHYAAAYGWLECLQLLTEADPLCVQSTNGWQLTPLDIAFKKGHIGIVEWLLDGPFATITNINSCDLDGITIISSVIDSLAPITSADFVKDIEYLLSRKADCSIRDSEGNSPLHHFAGCQIRFHHENEDRKQNNNESDRLVPLDECYRCIDLLIEGGNDVFAKNDLGQTAMHVAVSAGNLAIAEYIFAKMLEHDIPAKVLEIETKEKTTREFRSSILHLLMTLPLKVYNRGNFSETWGPSDAEYNISRLMEKLSNWDRRTMKRLLLEQDSEERTPLIILCETYTQMNLTAYQCDSQNKEKYSLYFTRIISSLCETARIMTSVEPNIVLQRVRYSSRNPVSWKSAASFALDGNKCDSEEVTMALANGGSFQSSRRLLLTLFIAALEGRIVNAFLDQRDDLGYTVLHKIISLGDKSMAVYMMQSEGLHKSLHSATITSKIIVDKREVSGVTILMMAIQFDMLEVVNSLDLTTAQWNAEDSNNENAFHYVARYRKSRAIPYLECLHRHSVEIKKNNFGLNPLHLAMHEGQESGVDTETSIIEWLISNTDCILQKDNKGRLPIHYAFCRINEDDLTGASQIDPIAFLSVLIRSMNPSEIDLKDSYGNSALHYAAARGATICCAALLNKGCNANSFNTVGNSPLAIAALYGREMCCLSLLQSKANIVANVHPRKVKEEDHRWVWMPARRPPVAFDAHSVSDICVRNNWQGIIYFVLDFIGRNEMNVCEVLCSALRYANYNLAQSLLLWLKNVLPLGEIKRSTCHIDTLNLIDVFVSNLKSSIMSNSEKEIFDLLTECNVKWWRKEGGTVRSKVVEELFVMGNFDMLEYIQSRDEEECFNAVTFDSNSRNPLVSLINLWIKNGASDKLKSWIKILATKCGINTLMLYERPAFDGMQEFLPSRPLSKLYMTTPLIHAIHCNCRSLIANSSRPYPLLVTLKLLT</sequence>
<evidence type="ECO:0000256" key="4">
    <source>
        <dbReference type="SAM" id="MobiDB-lite"/>
    </source>
</evidence>
<feature type="repeat" description="ANK" evidence="3">
    <location>
        <begin position="1200"/>
        <end position="1232"/>
    </location>
</feature>
<dbReference type="PRINTS" id="PR01415">
    <property type="entry name" value="ANKYRIN"/>
</dbReference>
<gene>
    <name evidence="5" type="ORF">AB6A40_001654</name>
</gene>
<keyword evidence="2 3" id="KW-0040">ANK repeat</keyword>